<dbReference type="NCBIfam" id="NF005107">
    <property type="entry name" value="PRK06545.1-5"/>
    <property type="match status" value="1"/>
</dbReference>
<dbReference type="Pfam" id="PF20463">
    <property type="entry name" value="PDH_C"/>
    <property type="match status" value="1"/>
</dbReference>
<evidence type="ECO:0000259" key="13">
    <source>
        <dbReference type="PROSITE" id="PS51671"/>
    </source>
</evidence>
<comment type="pathway">
    <text evidence="1">Amino-acid biosynthesis; L-tyrosine biosynthesis; (4-hydroxyphenyl)pyruvate from prephenate (NAD(+) route): step 1/1.</text>
</comment>
<evidence type="ECO:0000256" key="6">
    <source>
        <dbReference type="ARBA" id="ARBA00022605"/>
    </source>
</evidence>
<dbReference type="InterPro" id="IPR050812">
    <property type="entry name" value="Preph/Arog_dehydrog"/>
</dbReference>
<reference evidence="14 15" key="1">
    <citation type="submission" date="2014-12" db="EMBL/GenBank/DDBJ databases">
        <title>Draft genome sequences of 29 type strains of Enterococci.</title>
        <authorList>
            <person name="Zhong Z."/>
            <person name="Sun Z."/>
            <person name="Liu W."/>
            <person name="Zhang W."/>
            <person name="Zhang H."/>
        </authorList>
    </citation>
    <scope>NUCLEOTIDE SEQUENCE [LARGE SCALE GENOMIC DNA]</scope>
    <source>
        <strain evidence="14 15">DSM 17029</strain>
    </source>
</reference>
<keyword evidence="11" id="KW-0732">Signal</keyword>
<evidence type="ECO:0000256" key="1">
    <source>
        <dbReference type="ARBA" id="ARBA00005067"/>
    </source>
</evidence>
<dbReference type="InterPro" id="IPR003099">
    <property type="entry name" value="Prephen_DH"/>
</dbReference>
<comment type="caution">
    <text evidence="14">The sequence shown here is derived from an EMBL/GenBank/DDBJ whole genome shotgun (WGS) entry which is preliminary data.</text>
</comment>
<proteinExistence type="inferred from homology"/>
<evidence type="ECO:0000256" key="2">
    <source>
        <dbReference type="ARBA" id="ARBA00007964"/>
    </source>
</evidence>
<dbReference type="Pfam" id="PF02153">
    <property type="entry name" value="PDH_N"/>
    <property type="match status" value="1"/>
</dbReference>
<feature type="domain" description="ACT" evidence="13">
    <location>
        <begin position="290"/>
        <end position="363"/>
    </location>
</feature>
<dbReference type="SUPFAM" id="SSF48179">
    <property type="entry name" value="6-phosphogluconate dehydrogenase C-terminal domain-like"/>
    <property type="match status" value="1"/>
</dbReference>
<feature type="domain" description="Prephenate/arogenate dehydrogenase" evidence="12">
    <location>
        <begin position="1"/>
        <end position="285"/>
    </location>
</feature>
<organism evidence="14 15">
    <name type="scientific">Enterococcus canis</name>
    <dbReference type="NCBI Taxonomy" id="214095"/>
    <lineage>
        <taxon>Bacteria</taxon>
        <taxon>Bacillati</taxon>
        <taxon>Bacillota</taxon>
        <taxon>Bacilli</taxon>
        <taxon>Lactobacillales</taxon>
        <taxon>Enterococcaceae</taxon>
        <taxon>Enterococcus</taxon>
    </lineage>
</organism>
<evidence type="ECO:0000256" key="5">
    <source>
        <dbReference type="ARBA" id="ARBA00022498"/>
    </source>
</evidence>
<evidence type="ECO:0000256" key="9">
    <source>
        <dbReference type="ARBA" id="ARBA00023141"/>
    </source>
</evidence>
<evidence type="ECO:0000256" key="10">
    <source>
        <dbReference type="ARBA" id="ARBA00049260"/>
    </source>
</evidence>
<comment type="similarity">
    <text evidence="2">Belongs to the prephenate/arogenate dehydrogenase family.</text>
</comment>
<dbReference type="InterPro" id="IPR046826">
    <property type="entry name" value="PDH_N"/>
</dbReference>
<evidence type="ECO:0000256" key="8">
    <source>
        <dbReference type="ARBA" id="ARBA00023027"/>
    </source>
</evidence>
<dbReference type="EC" id="1.3.1.12" evidence="3"/>
<evidence type="ECO:0000256" key="4">
    <source>
        <dbReference type="ARBA" id="ARBA00016891"/>
    </source>
</evidence>
<dbReference type="PANTHER" id="PTHR21363:SF0">
    <property type="entry name" value="PREPHENATE DEHYDROGENASE [NADP(+)]"/>
    <property type="match status" value="1"/>
</dbReference>
<protein>
    <recommendedName>
        <fullName evidence="4">Prephenate dehydrogenase</fullName>
        <ecNumber evidence="3">1.3.1.12</ecNumber>
    </recommendedName>
</protein>
<dbReference type="GO" id="GO:0008977">
    <property type="term" value="F:prephenate dehydrogenase (NAD+) activity"/>
    <property type="evidence" value="ECO:0007669"/>
    <property type="project" value="UniProtKB-EC"/>
</dbReference>
<evidence type="ECO:0000256" key="7">
    <source>
        <dbReference type="ARBA" id="ARBA00023002"/>
    </source>
</evidence>
<dbReference type="GO" id="GO:0070403">
    <property type="term" value="F:NAD+ binding"/>
    <property type="evidence" value="ECO:0007669"/>
    <property type="project" value="InterPro"/>
</dbReference>
<keyword evidence="15" id="KW-1185">Reference proteome</keyword>
<dbReference type="PROSITE" id="PS51176">
    <property type="entry name" value="PDH_ADH"/>
    <property type="match status" value="1"/>
</dbReference>
<dbReference type="InterPro" id="IPR036291">
    <property type="entry name" value="NAD(P)-bd_dom_sf"/>
</dbReference>
<evidence type="ECO:0000256" key="11">
    <source>
        <dbReference type="SAM" id="SignalP"/>
    </source>
</evidence>
<dbReference type="SUPFAM" id="SSF51735">
    <property type="entry name" value="NAD(P)-binding Rossmann-fold domains"/>
    <property type="match status" value="1"/>
</dbReference>
<sequence>MKILVAGLGLIGSSLALCLQAHPEAVITGYDANEKSMAVALEQKIIHRSSSFLAAAAVSDVIFLCMPVEAVCQALQELAQVPFSQPVIITDVGSTKERVLAASQSLPHPAVFVGGHPMAGSHKSGVIAADRDLFENAFYVLTEESPVAVREILTDLLAPTRAKIVTLSAKEHDQVTGMVSHLPHIIASALVQQTANFSLTAPETTRLAAGGFRDITRIASSDPRMWTEILLTNRENLLVQLRDWQQTLTKVQDMLTQAERDQIFKFFADAKAFRDELPVHQSGALPAFYDLMVTIPDKPGVIAEVTGFLANESISLINVKVLETREDIHGVLQLTFKNQSDLVAAKRSIEAKSTYQCYEGVLS</sequence>
<dbReference type="GO" id="GO:0006571">
    <property type="term" value="P:tyrosine biosynthetic process"/>
    <property type="evidence" value="ECO:0007669"/>
    <property type="project" value="UniProtKB-UniPathway"/>
</dbReference>
<dbReference type="RefSeq" id="WP_067389694.1">
    <property type="nucleotide sequence ID" value="NZ_JXKH01000002.1"/>
</dbReference>
<evidence type="ECO:0000259" key="12">
    <source>
        <dbReference type="PROSITE" id="PS51176"/>
    </source>
</evidence>
<accession>A0A1L8RHQ8</accession>
<dbReference type="FunFam" id="3.40.50.720:FF:000208">
    <property type="entry name" value="Prephenate dehydrogenase"/>
    <property type="match status" value="1"/>
</dbReference>
<dbReference type="AlphaFoldDB" id="A0A1L8RHQ8"/>
<evidence type="ECO:0000256" key="3">
    <source>
        <dbReference type="ARBA" id="ARBA00012068"/>
    </source>
</evidence>
<evidence type="ECO:0000313" key="15">
    <source>
        <dbReference type="Proteomes" id="UP000181884"/>
    </source>
</evidence>
<keyword evidence="7" id="KW-0560">Oxidoreductase</keyword>
<dbReference type="InterPro" id="IPR002912">
    <property type="entry name" value="ACT_dom"/>
</dbReference>
<dbReference type="UniPathway" id="UPA00122">
    <property type="reaction ID" value="UER00961"/>
</dbReference>
<dbReference type="Gene3D" id="3.40.50.720">
    <property type="entry name" value="NAD(P)-binding Rossmann-like Domain"/>
    <property type="match status" value="1"/>
</dbReference>
<dbReference type="Gene3D" id="1.10.3660.10">
    <property type="entry name" value="6-phosphogluconate dehydrogenase C-terminal like domain"/>
    <property type="match status" value="1"/>
</dbReference>
<dbReference type="Gene3D" id="3.30.70.260">
    <property type="match status" value="1"/>
</dbReference>
<dbReference type="PROSITE" id="PS51671">
    <property type="entry name" value="ACT"/>
    <property type="match status" value="1"/>
</dbReference>
<feature type="chain" id="PRO_5009879839" description="Prephenate dehydrogenase" evidence="11">
    <location>
        <begin position="22"/>
        <end position="363"/>
    </location>
</feature>
<dbReference type="FunFam" id="1.10.3660.10:FF:000003">
    <property type="entry name" value="Prephenate dehydrogenase"/>
    <property type="match status" value="1"/>
</dbReference>
<comment type="catalytic activity">
    <reaction evidence="10">
        <text>prephenate + NAD(+) = 3-(4-hydroxyphenyl)pyruvate + CO2 + NADH</text>
        <dbReference type="Rhea" id="RHEA:13869"/>
        <dbReference type="ChEBI" id="CHEBI:16526"/>
        <dbReference type="ChEBI" id="CHEBI:29934"/>
        <dbReference type="ChEBI" id="CHEBI:36242"/>
        <dbReference type="ChEBI" id="CHEBI:57540"/>
        <dbReference type="ChEBI" id="CHEBI:57945"/>
        <dbReference type="EC" id="1.3.1.12"/>
    </reaction>
</comment>
<dbReference type="CDD" id="cd04909">
    <property type="entry name" value="ACT_PDH-BS"/>
    <property type="match status" value="1"/>
</dbReference>
<keyword evidence="9" id="KW-0057">Aromatic amino acid biosynthesis</keyword>
<feature type="signal peptide" evidence="11">
    <location>
        <begin position="1"/>
        <end position="21"/>
    </location>
</feature>
<dbReference type="EMBL" id="JXKH01000002">
    <property type="protein sequence ID" value="OJG19296.1"/>
    <property type="molecule type" value="Genomic_DNA"/>
</dbReference>
<name>A0A1L8RHQ8_9ENTE</name>
<dbReference type="Proteomes" id="UP000181884">
    <property type="component" value="Unassembled WGS sequence"/>
</dbReference>
<gene>
    <name evidence="14" type="ORF">RU97_GL000867</name>
</gene>
<dbReference type="STRING" id="214095.RU97_GL000867"/>
<dbReference type="GO" id="GO:0004665">
    <property type="term" value="F:prephenate dehydrogenase (NADP+) activity"/>
    <property type="evidence" value="ECO:0007669"/>
    <property type="project" value="InterPro"/>
</dbReference>
<evidence type="ECO:0000313" key="14">
    <source>
        <dbReference type="EMBL" id="OJG19296.1"/>
    </source>
</evidence>
<keyword evidence="8" id="KW-0520">NAD</keyword>
<dbReference type="InterPro" id="IPR046825">
    <property type="entry name" value="PDH_C"/>
</dbReference>
<keyword evidence="6" id="KW-0028">Amino-acid biosynthesis</keyword>
<dbReference type="SUPFAM" id="SSF55021">
    <property type="entry name" value="ACT-like"/>
    <property type="match status" value="1"/>
</dbReference>
<keyword evidence="5" id="KW-0827">Tyrosine biosynthesis</keyword>
<dbReference type="PANTHER" id="PTHR21363">
    <property type="entry name" value="PREPHENATE DEHYDROGENASE"/>
    <property type="match status" value="1"/>
</dbReference>
<dbReference type="InterPro" id="IPR008927">
    <property type="entry name" value="6-PGluconate_DH-like_C_sf"/>
</dbReference>
<dbReference type="InterPro" id="IPR045865">
    <property type="entry name" value="ACT-like_dom_sf"/>
</dbReference>